<name>A0A1J5SHT7_9ZZZZ</name>
<keyword evidence="1" id="KW-0732">Signal</keyword>
<feature type="domain" description="Polysaccharide export protein N-terminal" evidence="2">
    <location>
        <begin position="42"/>
        <end position="116"/>
    </location>
</feature>
<proteinExistence type="predicted"/>
<evidence type="ECO:0000259" key="3">
    <source>
        <dbReference type="Pfam" id="PF10531"/>
    </source>
</evidence>
<protein>
    <submittedName>
        <fullName evidence="4">Polysaccharide biosynthesis/export protein</fullName>
    </submittedName>
</protein>
<dbReference type="Pfam" id="PF02563">
    <property type="entry name" value="Poly_export"/>
    <property type="match status" value="1"/>
</dbReference>
<dbReference type="EMBL" id="MLJW01000063">
    <property type="protein sequence ID" value="OIR03701.1"/>
    <property type="molecule type" value="Genomic_DNA"/>
</dbReference>
<sequence length="217" mass="23848">MVTSTRLPLPVSVFRLLLAVLAIASAPLFGQSTQLPNFNLKAKPYRIMPTDKLRIAVVQESDLDSIARVDSTGCVNLKLVGQVMIAGMTLDEAEKAIQDAYRDQRYLRNPQVTINVEEYAPREVSIQGEVRSPGRYSLPVESVSTVLWLVTRAGGFTDTAKGTAVKVTRFNPDGTIAKVFVVDVESLIKGKTSRDKINDTSLELEPGDVVYVPQRII</sequence>
<accession>A0A1J5SHT7</accession>
<evidence type="ECO:0000259" key="2">
    <source>
        <dbReference type="Pfam" id="PF02563"/>
    </source>
</evidence>
<evidence type="ECO:0000256" key="1">
    <source>
        <dbReference type="ARBA" id="ARBA00022729"/>
    </source>
</evidence>
<dbReference type="PANTHER" id="PTHR33619">
    <property type="entry name" value="POLYSACCHARIDE EXPORT PROTEIN GFCE-RELATED"/>
    <property type="match status" value="1"/>
</dbReference>
<dbReference type="Gene3D" id="3.10.560.10">
    <property type="entry name" value="Outer membrane lipoprotein wza domain like"/>
    <property type="match status" value="1"/>
</dbReference>
<dbReference type="InterPro" id="IPR049712">
    <property type="entry name" value="Poly_export"/>
</dbReference>
<feature type="domain" description="Soluble ligand binding" evidence="3">
    <location>
        <begin position="124"/>
        <end position="179"/>
    </location>
</feature>
<comment type="caution">
    <text evidence="4">The sequence shown here is derived from an EMBL/GenBank/DDBJ whole genome shotgun (WGS) entry which is preliminary data.</text>
</comment>
<dbReference type="PANTHER" id="PTHR33619:SF3">
    <property type="entry name" value="POLYSACCHARIDE EXPORT PROTEIN GFCE-RELATED"/>
    <property type="match status" value="1"/>
</dbReference>
<dbReference type="GO" id="GO:0015159">
    <property type="term" value="F:polysaccharide transmembrane transporter activity"/>
    <property type="evidence" value="ECO:0007669"/>
    <property type="project" value="InterPro"/>
</dbReference>
<dbReference type="Pfam" id="PF10531">
    <property type="entry name" value="SLBB"/>
    <property type="match status" value="1"/>
</dbReference>
<dbReference type="InterPro" id="IPR003715">
    <property type="entry name" value="Poly_export_N"/>
</dbReference>
<gene>
    <name evidence="4" type="ORF">GALL_141180</name>
</gene>
<organism evidence="4">
    <name type="scientific">mine drainage metagenome</name>
    <dbReference type="NCBI Taxonomy" id="410659"/>
    <lineage>
        <taxon>unclassified sequences</taxon>
        <taxon>metagenomes</taxon>
        <taxon>ecological metagenomes</taxon>
    </lineage>
</organism>
<reference evidence="4" key="1">
    <citation type="submission" date="2016-10" db="EMBL/GenBank/DDBJ databases">
        <title>Sequence of Gallionella enrichment culture.</title>
        <authorList>
            <person name="Poehlein A."/>
            <person name="Muehling M."/>
            <person name="Daniel R."/>
        </authorList>
    </citation>
    <scope>NUCLEOTIDE SEQUENCE</scope>
</reference>
<evidence type="ECO:0000313" key="4">
    <source>
        <dbReference type="EMBL" id="OIR03701.1"/>
    </source>
</evidence>
<dbReference type="AlphaFoldDB" id="A0A1J5SHT7"/>
<dbReference type="InterPro" id="IPR019554">
    <property type="entry name" value="Soluble_ligand-bd"/>
</dbReference>